<dbReference type="Proteomes" id="UP000262004">
    <property type="component" value="Chromosome"/>
</dbReference>
<name>A0A2Z6DZ06_HYDTE</name>
<evidence type="ECO:0008006" key="3">
    <source>
        <dbReference type="Google" id="ProtNLM"/>
    </source>
</evidence>
<sequence length="102" mass="11312">MTYASSGNTAPHHALAEHCQALREALERNAWEEAETIAKKLPLLIEADRRASSEPSVDAKERRTALLAAQEALNEARTHLDPAYQSLCKLLTAWNVLPPDPR</sequence>
<protein>
    <recommendedName>
        <fullName evidence="3">Flagellar protein FliT</fullName>
    </recommendedName>
</protein>
<evidence type="ECO:0000313" key="2">
    <source>
        <dbReference type="Proteomes" id="UP000262004"/>
    </source>
</evidence>
<proteinExistence type="predicted"/>
<dbReference type="KEGG" id="htl:HPTL_1489"/>
<keyword evidence="2" id="KW-1185">Reference proteome</keyword>
<reference evidence="1 2" key="1">
    <citation type="submission" date="2018-04" db="EMBL/GenBank/DDBJ databases">
        <title>Complete genome sequence of Hydrogenophilus thermoluteolus TH-1.</title>
        <authorList>
            <person name="Arai H."/>
        </authorList>
    </citation>
    <scope>NUCLEOTIDE SEQUENCE [LARGE SCALE GENOMIC DNA]</scope>
    <source>
        <strain evidence="1 2">TH-1</strain>
    </source>
</reference>
<dbReference type="AlphaFoldDB" id="A0A2Z6DZ06"/>
<evidence type="ECO:0000313" key="1">
    <source>
        <dbReference type="EMBL" id="BBD77751.1"/>
    </source>
</evidence>
<gene>
    <name evidence="1" type="ORF">HPTL_1489</name>
</gene>
<accession>A0A2Z6DZ06</accession>
<dbReference type="EMBL" id="AP018558">
    <property type="protein sequence ID" value="BBD77751.1"/>
    <property type="molecule type" value="Genomic_DNA"/>
</dbReference>
<organism evidence="1 2">
    <name type="scientific">Hydrogenophilus thermoluteolus</name>
    <name type="common">Pseudomonas hydrogenothermophila</name>
    <dbReference type="NCBI Taxonomy" id="297"/>
    <lineage>
        <taxon>Bacteria</taxon>
        <taxon>Pseudomonadati</taxon>
        <taxon>Pseudomonadota</taxon>
        <taxon>Hydrogenophilia</taxon>
        <taxon>Hydrogenophilales</taxon>
        <taxon>Hydrogenophilaceae</taxon>
        <taxon>Hydrogenophilus</taxon>
    </lineage>
</organism>
<dbReference type="RefSeq" id="WP_119335461.1">
    <property type="nucleotide sequence ID" value="NZ_AP018558.1"/>
</dbReference>